<keyword evidence="3" id="KW-0949">S-adenosyl-L-methionine</keyword>
<dbReference type="SUPFAM" id="SSF53335">
    <property type="entry name" value="S-adenosyl-L-methionine-dependent methyltransferases"/>
    <property type="match status" value="1"/>
</dbReference>
<dbReference type="PIRSF" id="PIRSF005739">
    <property type="entry name" value="O-mtase"/>
    <property type="match status" value="1"/>
</dbReference>
<keyword evidence="2 7" id="KW-0808">Transferase</keyword>
<feature type="domain" description="O-methyltransferase dimerisation" evidence="6">
    <location>
        <begin position="71"/>
        <end position="139"/>
    </location>
</feature>
<evidence type="ECO:0000313" key="7">
    <source>
        <dbReference type="EMBL" id="OGM47963.1"/>
    </source>
</evidence>
<evidence type="ECO:0000313" key="8">
    <source>
        <dbReference type="Proteomes" id="UP000179179"/>
    </source>
</evidence>
<organism evidence="7 8">
    <name type="scientific">Aspergillus bombycis</name>
    <dbReference type="NCBI Taxonomy" id="109264"/>
    <lineage>
        <taxon>Eukaryota</taxon>
        <taxon>Fungi</taxon>
        <taxon>Dikarya</taxon>
        <taxon>Ascomycota</taxon>
        <taxon>Pezizomycotina</taxon>
        <taxon>Eurotiomycetes</taxon>
        <taxon>Eurotiomycetidae</taxon>
        <taxon>Eurotiales</taxon>
        <taxon>Aspergillaceae</taxon>
        <taxon>Aspergillus</taxon>
    </lineage>
</organism>
<dbReference type="Pfam" id="PF00891">
    <property type="entry name" value="Methyltransf_2"/>
    <property type="match status" value="1"/>
</dbReference>
<keyword evidence="1 7" id="KW-0489">Methyltransferase</keyword>
<protein>
    <submittedName>
        <fullName evidence="7">O-methyltransferase</fullName>
    </submittedName>
</protein>
<sequence length="403" mass="45742">MGSIDPNFDPIQEDLDQVIAAATRYKERLSEADSYDARYDLMAKAARLYQTIRGPADMVFSKFEDAANMGAIRALLEAGIFHATPTGGRSISAKELSTKTGVDKDVIVRLMRAVTPMGPFRETGEEEYAHTPFSEIYMAPQMMGVYKLMADEYFTPMLRNHEFLRRQNWQNDFRLRNNPYTFVHNCEGETMFEHISKFPDRFTTFNEAMVAQDSGLIAVGLYPFAEELSSLASEDTATIVDVGGGRGHILRQIKESAPELKGRFILQDQASVITDNGTETQTHGIEAMPHDFFQPQPIKGALVYYIRRCLHDWPDEPESRQILENLAAAMDPEKSRVLITEYILPEVGSNMFHAWMDHTMMTFAGRERTEKDWERLLDISGLRLVKVWRAPGIPVGVVEARLK</sequence>
<dbReference type="GO" id="GO:0008171">
    <property type="term" value="F:O-methyltransferase activity"/>
    <property type="evidence" value="ECO:0007669"/>
    <property type="project" value="InterPro"/>
</dbReference>
<evidence type="ECO:0000256" key="3">
    <source>
        <dbReference type="ARBA" id="ARBA00022691"/>
    </source>
</evidence>
<dbReference type="InterPro" id="IPR016461">
    <property type="entry name" value="COMT-like"/>
</dbReference>
<dbReference type="Proteomes" id="UP000179179">
    <property type="component" value="Unassembled WGS sequence"/>
</dbReference>
<dbReference type="InterPro" id="IPR029063">
    <property type="entry name" value="SAM-dependent_MTases_sf"/>
</dbReference>
<dbReference type="EMBL" id="LYCR01000019">
    <property type="protein sequence ID" value="OGM47963.1"/>
    <property type="molecule type" value="Genomic_DNA"/>
</dbReference>
<dbReference type="InterPro" id="IPR036388">
    <property type="entry name" value="WH-like_DNA-bd_sf"/>
</dbReference>
<dbReference type="PANTHER" id="PTHR43712">
    <property type="entry name" value="PUTATIVE (AFU_ORTHOLOGUE AFUA_4G14580)-RELATED"/>
    <property type="match status" value="1"/>
</dbReference>
<feature type="domain" description="O-methyltransferase C-terminal" evidence="5">
    <location>
        <begin position="184"/>
        <end position="381"/>
    </location>
</feature>
<dbReference type="InterPro" id="IPR001077">
    <property type="entry name" value="COMT_C"/>
</dbReference>
<dbReference type="InterPro" id="IPR036390">
    <property type="entry name" value="WH_DNA-bd_sf"/>
</dbReference>
<dbReference type="OrthoDB" id="1535081at2759"/>
<reference evidence="7 8" key="1">
    <citation type="journal article" date="2016" name="Genome Biol. Evol.">
        <title>Draft genome sequence of an aflatoxigenic Aspergillus species, A. bombycis.</title>
        <authorList>
            <person name="Moore G.G."/>
            <person name="Mack B.M."/>
            <person name="Beltz S.B."/>
            <person name="Gilbert M.K."/>
        </authorList>
    </citation>
    <scope>NUCLEOTIDE SEQUENCE [LARGE SCALE GENOMIC DNA]</scope>
    <source>
        <strain evidence="8">NRRL 26010</strain>
    </source>
</reference>
<name>A0A1F8A8G3_9EURO</name>
<dbReference type="PANTHER" id="PTHR43712:SF1">
    <property type="entry name" value="HYPOTHETICAL O-METHYLTRANSFERASE (EUROFUNG)-RELATED"/>
    <property type="match status" value="1"/>
</dbReference>
<dbReference type="Gene3D" id="3.40.50.150">
    <property type="entry name" value="Vaccinia Virus protein VP39"/>
    <property type="match status" value="1"/>
</dbReference>
<evidence type="ECO:0000256" key="4">
    <source>
        <dbReference type="PIRSR" id="PIRSR005739-1"/>
    </source>
</evidence>
<proteinExistence type="predicted"/>
<evidence type="ECO:0000259" key="6">
    <source>
        <dbReference type="Pfam" id="PF08100"/>
    </source>
</evidence>
<dbReference type="GO" id="GO:0044550">
    <property type="term" value="P:secondary metabolite biosynthetic process"/>
    <property type="evidence" value="ECO:0007669"/>
    <property type="project" value="UniProtKB-ARBA"/>
</dbReference>
<dbReference type="RefSeq" id="XP_022391680.1">
    <property type="nucleotide sequence ID" value="XM_022529819.1"/>
</dbReference>
<dbReference type="Pfam" id="PF08100">
    <property type="entry name" value="Dimerisation"/>
    <property type="match status" value="1"/>
</dbReference>
<dbReference type="Gene3D" id="1.10.10.10">
    <property type="entry name" value="Winged helix-like DNA-binding domain superfamily/Winged helix DNA-binding domain"/>
    <property type="match status" value="1"/>
</dbReference>
<comment type="caution">
    <text evidence="7">The sequence shown here is derived from an EMBL/GenBank/DDBJ whole genome shotgun (WGS) entry which is preliminary data.</text>
</comment>
<accession>A0A1F8A8G3</accession>
<dbReference type="GeneID" id="34446079"/>
<dbReference type="SUPFAM" id="SSF46785">
    <property type="entry name" value="Winged helix' DNA-binding domain"/>
    <property type="match status" value="1"/>
</dbReference>
<evidence type="ECO:0000259" key="5">
    <source>
        <dbReference type="Pfam" id="PF00891"/>
    </source>
</evidence>
<dbReference type="AlphaFoldDB" id="A0A1F8A8G3"/>
<evidence type="ECO:0000256" key="1">
    <source>
        <dbReference type="ARBA" id="ARBA00022603"/>
    </source>
</evidence>
<feature type="active site" description="Proton acceptor" evidence="4">
    <location>
        <position position="311"/>
    </location>
</feature>
<gene>
    <name evidence="7" type="ORF">ABOM_002689</name>
</gene>
<dbReference type="InterPro" id="IPR012967">
    <property type="entry name" value="COMT_dimerisation"/>
</dbReference>
<evidence type="ECO:0000256" key="2">
    <source>
        <dbReference type="ARBA" id="ARBA00022679"/>
    </source>
</evidence>
<dbReference type="PROSITE" id="PS51683">
    <property type="entry name" value="SAM_OMT_II"/>
    <property type="match status" value="1"/>
</dbReference>
<dbReference type="GO" id="GO:0032259">
    <property type="term" value="P:methylation"/>
    <property type="evidence" value="ECO:0007669"/>
    <property type="project" value="UniProtKB-KW"/>
</dbReference>
<keyword evidence="8" id="KW-1185">Reference proteome</keyword>